<gene>
    <name evidence="2" type="ORF">AAL_05865</name>
</gene>
<dbReference type="OrthoDB" id="3068835at2759"/>
<feature type="compositionally biased region" description="Basic and acidic residues" evidence="1">
    <location>
        <begin position="302"/>
        <end position="370"/>
    </location>
</feature>
<reference evidence="2 3" key="1">
    <citation type="journal article" date="2016" name="Genome Biol. Evol.">
        <title>Divergent and convergent evolution of fungal pathogenicity.</title>
        <authorList>
            <person name="Shang Y."/>
            <person name="Xiao G."/>
            <person name="Zheng P."/>
            <person name="Cen K."/>
            <person name="Zhan S."/>
            <person name="Wang C."/>
        </authorList>
    </citation>
    <scope>NUCLEOTIDE SEQUENCE [LARGE SCALE GENOMIC DNA]</scope>
    <source>
        <strain evidence="2 3">RCEF 2490</strain>
    </source>
</reference>
<accession>A0A162IFW8</accession>
<feature type="compositionally biased region" description="Low complexity" evidence="1">
    <location>
        <begin position="84"/>
        <end position="94"/>
    </location>
</feature>
<feature type="region of interest" description="Disordered" evidence="1">
    <location>
        <begin position="84"/>
        <end position="112"/>
    </location>
</feature>
<evidence type="ECO:0000256" key="1">
    <source>
        <dbReference type="SAM" id="MobiDB-lite"/>
    </source>
</evidence>
<dbReference type="EMBL" id="AZGY01000014">
    <property type="protein sequence ID" value="KZZ92833.1"/>
    <property type="molecule type" value="Genomic_DNA"/>
</dbReference>
<evidence type="ECO:0000313" key="2">
    <source>
        <dbReference type="EMBL" id="KZZ92833.1"/>
    </source>
</evidence>
<protein>
    <submittedName>
        <fullName evidence="2">Uncharacterized protein</fullName>
    </submittedName>
</protein>
<dbReference type="PANTHER" id="PTHR38887">
    <property type="entry name" value="CHROMOSOME 21, WHOLE GENOME SHOTGUN SEQUENCE"/>
    <property type="match status" value="1"/>
</dbReference>
<comment type="caution">
    <text evidence="2">The sequence shown here is derived from an EMBL/GenBank/DDBJ whole genome shotgun (WGS) entry which is preliminary data.</text>
</comment>
<feature type="compositionally biased region" description="Polar residues" evidence="1">
    <location>
        <begin position="8"/>
        <end position="19"/>
    </location>
</feature>
<evidence type="ECO:0000313" key="3">
    <source>
        <dbReference type="Proteomes" id="UP000078544"/>
    </source>
</evidence>
<dbReference type="PANTHER" id="PTHR38887:SF1">
    <property type="entry name" value="RAS MODIFICATION PROTEIN ERF4"/>
    <property type="match status" value="1"/>
</dbReference>
<dbReference type="InterPro" id="IPR053221">
    <property type="entry name" value="Burnettramic_acid_biosynth"/>
</dbReference>
<dbReference type="AlphaFoldDB" id="A0A162IFW8"/>
<organism evidence="2 3">
    <name type="scientific">Moelleriella libera RCEF 2490</name>
    <dbReference type="NCBI Taxonomy" id="1081109"/>
    <lineage>
        <taxon>Eukaryota</taxon>
        <taxon>Fungi</taxon>
        <taxon>Dikarya</taxon>
        <taxon>Ascomycota</taxon>
        <taxon>Pezizomycotina</taxon>
        <taxon>Sordariomycetes</taxon>
        <taxon>Hypocreomycetidae</taxon>
        <taxon>Hypocreales</taxon>
        <taxon>Clavicipitaceae</taxon>
        <taxon>Moelleriella</taxon>
    </lineage>
</organism>
<keyword evidence="3" id="KW-1185">Reference proteome</keyword>
<sequence>MSAGSPCPSKSASRWQTSDYDQRLVPDGPAVGRSLEITPHGHMPRHDLYAQRHISSGQSSPMSHADIAPPTYFESVQISSGELTPSSLASSSTSRQRIPVASPPPSLSLPGKLPKPVAIPATHAKIGSPFLRAYPPILSNFDISPDAFLQFLDGLNRAAVASPPIQILGLAGGIVSMVPLQTTQIVGGAINAAAKVGTAAISKGRVEMCLREANKAIFGPKGLKAAVAKLDALAVVAKMPILGPDGRVDRDAPVLQDFGDDSMPVQHRRIRALEPWTEHLEVVDLPAIEQSSSPLGKMHAFASERQRRQEEGKLAKQRSKELKKNNEKADKELSKLQKQERKARKRGNDGKLDRIEDERERLQARMDGRTESSGASKADEKLLRKICFLIVTNVEGQRVC</sequence>
<feature type="region of interest" description="Disordered" evidence="1">
    <location>
        <begin position="1"/>
        <end position="43"/>
    </location>
</feature>
<proteinExistence type="predicted"/>
<name>A0A162IFW8_9HYPO</name>
<dbReference type="STRING" id="1081109.A0A162IFW8"/>
<feature type="region of interest" description="Disordered" evidence="1">
    <location>
        <begin position="302"/>
        <end position="377"/>
    </location>
</feature>
<dbReference type="Proteomes" id="UP000078544">
    <property type="component" value="Unassembled WGS sequence"/>
</dbReference>